<name>A0AAU7DMC6_9BACT</name>
<evidence type="ECO:0000256" key="1">
    <source>
        <dbReference type="SAM" id="SignalP"/>
    </source>
</evidence>
<accession>A0AAU7DMC6</accession>
<dbReference type="PROSITE" id="PS51257">
    <property type="entry name" value="PROKAR_LIPOPROTEIN"/>
    <property type="match status" value="1"/>
</dbReference>
<reference evidence="2" key="1">
    <citation type="submission" date="2023-03" db="EMBL/GenBank/DDBJ databases">
        <title>Edaphobacter sp.</title>
        <authorList>
            <person name="Huber K.J."/>
            <person name="Papendorf J."/>
            <person name="Pilke C."/>
            <person name="Bunk B."/>
            <person name="Sproeer C."/>
            <person name="Pester M."/>
        </authorList>
    </citation>
    <scope>NUCLEOTIDE SEQUENCE</scope>
    <source>
        <strain evidence="2">DSM 110680</strain>
    </source>
</reference>
<feature type="signal peptide" evidence="1">
    <location>
        <begin position="1"/>
        <end position="24"/>
    </location>
</feature>
<feature type="chain" id="PRO_5043593687" evidence="1">
    <location>
        <begin position="25"/>
        <end position="192"/>
    </location>
</feature>
<protein>
    <submittedName>
        <fullName evidence="2">Uncharacterized protein</fullName>
    </submittedName>
</protein>
<evidence type="ECO:0000313" key="2">
    <source>
        <dbReference type="EMBL" id="XBH18953.1"/>
    </source>
</evidence>
<organism evidence="2">
    <name type="scientific">Telmatobacter sp. DSM 110680</name>
    <dbReference type="NCBI Taxonomy" id="3036704"/>
    <lineage>
        <taxon>Bacteria</taxon>
        <taxon>Pseudomonadati</taxon>
        <taxon>Acidobacteriota</taxon>
        <taxon>Terriglobia</taxon>
        <taxon>Terriglobales</taxon>
        <taxon>Acidobacteriaceae</taxon>
        <taxon>Telmatobacter</taxon>
    </lineage>
</organism>
<dbReference type="AlphaFoldDB" id="A0AAU7DMC6"/>
<sequence>MRNWKALSALFLGCSALLVGCKSAPELTSTQALALVQAKYDQTAPVGVNVLVNDPGMLSGAKAKLWDRTKIYPNKIWADFKLTADGKKAVVLPGGGDVIEWRPQSADDKNYTIVVTTVAANRLKAKDMGELSDEAMAGAEAAKSGKYAEVVNLTGVPEVLQDIAHNPGNKLSVRKEADFALVNGAWTLKTIR</sequence>
<proteinExistence type="predicted"/>
<dbReference type="RefSeq" id="WP_348264171.1">
    <property type="nucleotide sequence ID" value="NZ_CP121196.1"/>
</dbReference>
<gene>
    <name evidence="2" type="ORF">P8935_06455</name>
</gene>
<keyword evidence="1" id="KW-0732">Signal</keyword>
<dbReference type="EMBL" id="CP121196">
    <property type="protein sequence ID" value="XBH18953.1"/>
    <property type="molecule type" value="Genomic_DNA"/>
</dbReference>